<dbReference type="EMBL" id="CP144539">
    <property type="protein sequence ID" value="WWC64996.1"/>
    <property type="molecule type" value="Genomic_DNA"/>
</dbReference>
<proteinExistence type="predicted"/>
<reference evidence="2" key="1">
    <citation type="submission" date="2013-07" db="EMBL/GenBank/DDBJ databases">
        <title>The Genome Sequence of Cryptococcus dejecticola CBS10117.</title>
        <authorList>
            <consortium name="The Broad Institute Genome Sequencing Platform"/>
            <person name="Cuomo C."/>
            <person name="Litvintseva A."/>
            <person name="Chen Y."/>
            <person name="Heitman J."/>
            <person name="Sun S."/>
            <person name="Springer D."/>
            <person name="Dromer F."/>
            <person name="Young S.K."/>
            <person name="Zeng Q."/>
            <person name="Gargeya S."/>
            <person name="Fitzgerald M."/>
            <person name="Abouelleil A."/>
            <person name="Alvarado L."/>
            <person name="Berlin A.M."/>
            <person name="Chapman S.B."/>
            <person name="Dewar J."/>
            <person name="Goldberg J."/>
            <person name="Griggs A."/>
            <person name="Gujja S."/>
            <person name="Hansen M."/>
            <person name="Howarth C."/>
            <person name="Imamovic A."/>
            <person name="Larimer J."/>
            <person name="McCowan C."/>
            <person name="Murphy C."/>
            <person name="Pearson M."/>
            <person name="Priest M."/>
            <person name="Roberts A."/>
            <person name="Saif S."/>
            <person name="Shea T."/>
            <person name="Sykes S."/>
            <person name="Wortman J."/>
            <person name="Nusbaum C."/>
            <person name="Birren B."/>
        </authorList>
    </citation>
    <scope>NUCLEOTIDE SEQUENCE [LARGE SCALE GENOMIC DNA]</scope>
    <source>
        <strain evidence="2">CBS 10117</strain>
    </source>
</reference>
<keyword evidence="4" id="KW-1185">Reference proteome</keyword>
<feature type="region of interest" description="Disordered" evidence="1">
    <location>
        <begin position="1"/>
        <end position="22"/>
    </location>
</feature>
<dbReference type="RefSeq" id="XP_018259553.1">
    <property type="nucleotide sequence ID" value="XM_018410885.1"/>
</dbReference>
<protein>
    <submittedName>
        <fullName evidence="2">Uncharacterized protein</fullName>
    </submittedName>
</protein>
<dbReference type="GeneID" id="28971320"/>
<name>A0A1A5ZV76_9TREE</name>
<dbReference type="KEGG" id="kdj:28971320"/>
<gene>
    <name evidence="2" type="ORF">I303_07621</name>
    <name evidence="3" type="ORF">I303_107610</name>
</gene>
<evidence type="ECO:0000313" key="2">
    <source>
        <dbReference type="EMBL" id="OBR81711.1"/>
    </source>
</evidence>
<evidence type="ECO:0000313" key="4">
    <source>
        <dbReference type="Proteomes" id="UP000078595"/>
    </source>
</evidence>
<dbReference type="AlphaFoldDB" id="A0A1A5ZV76"/>
<reference evidence="3" key="3">
    <citation type="submission" date="2024-02" db="EMBL/GenBank/DDBJ databases">
        <title>Comparative genomics of Cryptococcus and Kwoniella reveals pathogenesis evolution and contrasting modes of karyotype evolution via chromosome fusion or intercentromeric recombination.</title>
        <authorList>
            <person name="Coelho M.A."/>
            <person name="David-Palma M."/>
            <person name="Shea T."/>
            <person name="Bowers K."/>
            <person name="McGinley-Smith S."/>
            <person name="Mohammad A.W."/>
            <person name="Gnirke A."/>
            <person name="Yurkov A.M."/>
            <person name="Nowrousian M."/>
            <person name="Sun S."/>
            <person name="Cuomo C.A."/>
            <person name="Heitman J."/>
        </authorList>
    </citation>
    <scope>NUCLEOTIDE SEQUENCE</scope>
    <source>
        <strain evidence="3">CBS 10117</strain>
    </source>
</reference>
<dbReference type="VEuPathDB" id="FungiDB:I303_07621"/>
<feature type="compositionally biased region" description="Polar residues" evidence="1">
    <location>
        <begin position="1"/>
        <end position="18"/>
    </location>
</feature>
<sequence length="134" mass="15004">MSTSTARQVNGNRITFFSPTRGGPPDLRSINYSVTDTANNQQCIDFTFEGTYTGSTNKYLRLFVPNPRTQTWQTWKYKSEQCGGTSAAAAYAAGRHTTMFEAIRTQVQPTAEMEAGIQTDVWEGLADHWQHSQN</sequence>
<accession>A0A1A5ZV76</accession>
<evidence type="ECO:0000256" key="1">
    <source>
        <dbReference type="SAM" id="MobiDB-lite"/>
    </source>
</evidence>
<dbReference type="Proteomes" id="UP000078595">
    <property type="component" value="Chromosome 10"/>
</dbReference>
<dbReference type="EMBL" id="KI894036">
    <property type="protein sequence ID" value="OBR81711.1"/>
    <property type="molecule type" value="Genomic_DNA"/>
</dbReference>
<organism evidence="2">
    <name type="scientific">Kwoniella dejecticola CBS 10117</name>
    <dbReference type="NCBI Taxonomy" id="1296121"/>
    <lineage>
        <taxon>Eukaryota</taxon>
        <taxon>Fungi</taxon>
        <taxon>Dikarya</taxon>
        <taxon>Basidiomycota</taxon>
        <taxon>Agaricomycotina</taxon>
        <taxon>Tremellomycetes</taxon>
        <taxon>Tremellales</taxon>
        <taxon>Cryptococcaceae</taxon>
        <taxon>Kwoniella</taxon>
    </lineage>
</organism>
<reference evidence="3" key="2">
    <citation type="submission" date="2013-07" db="EMBL/GenBank/DDBJ databases">
        <authorList>
            <consortium name="The Broad Institute Genome Sequencing Platform"/>
            <person name="Cuomo C."/>
            <person name="Litvintseva A."/>
            <person name="Chen Y."/>
            <person name="Heitman J."/>
            <person name="Sun S."/>
            <person name="Springer D."/>
            <person name="Dromer F."/>
            <person name="Young S.K."/>
            <person name="Zeng Q."/>
            <person name="Gargeya S."/>
            <person name="Fitzgerald M."/>
            <person name="Abouelleil A."/>
            <person name="Alvarado L."/>
            <person name="Berlin A.M."/>
            <person name="Chapman S.B."/>
            <person name="Dewar J."/>
            <person name="Goldberg J."/>
            <person name="Griggs A."/>
            <person name="Gujja S."/>
            <person name="Hansen M."/>
            <person name="Howarth C."/>
            <person name="Imamovic A."/>
            <person name="Larimer J."/>
            <person name="McCowan C."/>
            <person name="Murphy C."/>
            <person name="Pearson M."/>
            <person name="Priest M."/>
            <person name="Roberts A."/>
            <person name="Saif S."/>
            <person name="Shea T."/>
            <person name="Sykes S."/>
            <person name="Wortman J."/>
            <person name="Nusbaum C."/>
            <person name="Birren B."/>
        </authorList>
    </citation>
    <scope>NUCLEOTIDE SEQUENCE</scope>
    <source>
        <strain evidence="3">CBS 10117</strain>
    </source>
</reference>
<evidence type="ECO:0000313" key="3">
    <source>
        <dbReference type="EMBL" id="WWC64996.1"/>
    </source>
</evidence>